<dbReference type="InterPro" id="IPR017850">
    <property type="entry name" value="Alkaline_phosphatase_core_sf"/>
</dbReference>
<evidence type="ECO:0000313" key="2">
    <source>
        <dbReference type="Proteomes" id="UP000031419"/>
    </source>
</evidence>
<gene>
    <name evidence="1" type="ORF">GU90_18700</name>
</gene>
<dbReference type="SUPFAM" id="SSF53649">
    <property type="entry name" value="Alkaline phosphatase-like"/>
    <property type="match status" value="1"/>
</dbReference>
<comment type="caution">
    <text evidence="1">The sequence shown here is derived from an EMBL/GenBank/DDBJ whole genome shotgun (WGS) entry which is preliminary data.</text>
</comment>
<dbReference type="GO" id="GO:0016787">
    <property type="term" value="F:hydrolase activity"/>
    <property type="evidence" value="ECO:0007669"/>
    <property type="project" value="UniProtKB-ARBA"/>
</dbReference>
<dbReference type="EMBL" id="JNVU01000048">
    <property type="protein sequence ID" value="KEI43154.1"/>
    <property type="molecule type" value="Genomic_DNA"/>
</dbReference>
<organism evidence="1 2">
    <name type="scientific">Saccharopolyspora rectivirgula</name>
    <dbReference type="NCBI Taxonomy" id="28042"/>
    <lineage>
        <taxon>Bacteria</taxon>
        <taxon>Bacillati</taxon>
        <taxon>Actinomycetota</taxon>
        <taxon>Actinomycetes</taxon>
        <taxon>Pseudonocardiales</taxon>
        <taxon>Pseudonocardiaceae</taxon>
        <taxon>Saccharopolyspora</taxon>
    </lineage>
</organism>
<dbReference type="InterPro" id="IPR002591">
    <property type="entry name" value="Phosphodiest/P_Trfase"/>
</dbReference>
<dbReference type="STRING" id="28042.GU90_18700"/>
<dbReference type="PANTHER" id="PTHR10151">
    <property type="entry name" value="ECTONUCLEOTIDE PYROPHOSPHATASE/PHOSPHODIESTERASE"/>
    <property type="match status" value="1"/>
</dbReference>
<accession>A0A073B6A6</accession>
<evidence type="ECO:0000313" key="1">
    <source>
        <dbReference type="EMBL" id="KEI43154.1"/>
    </source>
</evidence>
<reference evidence="1 2" key="1">
    <citation type="submission" date="2014-06" db="EMBL/GenBank/DDBJ databases">
        <title>Saccharopolyspora rectivirgula DSM-43113 Genome sequencing.</title>
        <authorList>
            <person name="Barrera C."/>
            <person name="Millon L."/>
            <person name="Rognon B."/>
            <person name="Zaugg C."/>
            <person name="Monod M."/>
        </authorList>
    </citation>
    <scope>NUCLEOTIDE SEQUENCE [LARGE SCALE GENOMIC DNA]</scope>
    <source>
        <strain evidence="1 2">DSM 43113</strain>
    </source>
</reference>
<dbReference type="AlphaFoldDB" id="A0A073B6A6"/>
<protein>
    <submittedName>
        <fullName evidence="1">Phosphodiesterase</fullName>
    </submittedName>
</protein>
<sequence>MDWIVSPATDGRGLPDVLPSLLGALGVPGFTDTIGFGECRSAIALLIDGLGWELLHEHASDAPTLTSLSGRSITAGFPTTTVTSLTSLGTGRCSGEHGIVGYTFAWPTGELLHPLSWTLRAEGRRDVLDELPPEQVQPLPTMLQRAADAGVEVRTVTAAEFAGTGLTRAALRGGHFHGVRALGDLAAGLIEAANAGGPALCYGYHGHLDLLGHIHGPGSLPWRMQLRQIDSLVALIAEHLPPGAVMVVVADHGMVAVDPSAALDFDNDPRLRQGVRLLGGEVRARHVYTRPGATDEVLAAWREVVADRGLVLTGEQAVEEGWFGPVVADPVGQRIGDVIAVMRESGVIRSVAEPGESSLRGQHGSLTSAEQLIPALVVTG</sequence>
<dbReference type="Proteomes" id="UP000031419">
    <property type="component" value="Unassembled WGS sequence"/>
</dbReference>
<dbReference type="eggNOG" id="COG1524">
    <property type="taxonomic scope" value="Bacteria"/>
</dbReference>
<dbReference type="PANTHER" id="PTHR10151:SF120">
    <property type="entry name" value="BIS(5'-ADENOSYL)-TRIPHOSPHATASE"/>
    <property type="match status" value="1"/>
</dbReference>
<dbReference type="Gene3D" id="3.40.720.10">
    <property type="entry name" value="Alkaline Phosphatase, subunit A"/>
    <property type="match status" value="1"/>
</dbReference>
<dbReference type="OrthoDB" id="9779267at2"/>
<dbReference type="Pfam" id="PF01663">
    <property type="entry name" value="Phosphodiest"/>
    <property type="match status" value="1"/>
</dbReference>
<keyword evidence="2" id="KW-1185">Reference proteome</keyword>
<dbReference type="RefSeq" id="WP_029720316.1">
    <property type="nucleotide sequence ID" value="NZ_JAJUIW010000001.1"/>
</dbReference>
<name>A0A073B6A6_9PSEU</name>
<proteinExistence type="predicted"/>